<evidence type="ECO:0000313" key="17">
    <source>
        <dbReference type="EMBL" id="VDI36273.1"/>
    </source>
</evidence>
<feature type="domain" description="C2H2-type" evidence="16">
    <location>
        <begin position="1453"/>
        <end position="1480"/>
    </location>
</feature>
<feature type="domain" description="C2H2-type" evidence="16">
    <location>
        <begin position="1481"/>
        <end position="1508"/>
    </location>
</feature>
<keyword evidence="6" id="KW-0677">Repeat</keyword>
<name>A0A8B6EKC2_MYTGA</name>
<evidence type="ECO:0000256" key="1">
    <source>
        <dbReference type="ARBA" id="ARBA00004123"/>
    </source>
</evidence>
<dbReference type="FunFam" id="3.30.160.60:FF:000023">
    <property type="entry name" value="zinc finger protein 37 homolog"/>
    <property type="match status" value="1"/>
</dbReference>
<comment type="subcellular location">
    <subcellularLocation>
        <location evidence="1">Nucleus</location>
    </subcellularLocation>
</comment>
<feature type="domain" description="C2H2-type" evidence="16">
    <location>
        <begin position="1342"/>
        <end position="1369"/>
    </location>
</feature>
<feature type="compositionally biased region" description="Basic and acidic residues" evidence="15">
    <location>
        <begin position="2065"/>
        <end position="2074"/>
    </location>
</feature>
<dbReference type="Gene3D" id="3.30.160.60">
    <property type="entry name" value="Classic Zinc Finger"/>
    <property type="match status" value="32"/>
</dbReference>
<dbReference type="FunFam" id="3.30.160.60:FF:000016">
    <property type="entry name" value="zinc finger protein 37 homolog"/>
    <property type="match status" value="1"/>
</dbReference>
<dbReference type="Proteomes" id="UP000596742">
    <property type="component" value="Unassembled WGS sequence"/>
</dbReference>
<feature type="domain" description="C2H2-type" evidence="16">
    <location>
        <begin position="1416"/>
        <end position="1443"/>
    </location>
</feature>
<evidence type="ECO:0000256" key="6">
    <source>
        <dbReference type="ARBA" id="ARBA00022737"/>
    </source>
</evidence>
<feature type="domain" description="C2H2-type" evidence="16">
    <location>
        <begin position="1122"/>
        <end position="1149"/>
    </location>
</feature>
<feature type="domain" description="C2H2-type" evidence="16">
    <location>
        <begin position="895"/>
        <end position="917"/>
    </location>
</feature>
<dbReference type="FunFam" id="3.30.160.60:FF:000064">
    <property type="entry name" value="Early growth response protein 3"/>
    <property type="match status" value="1"/>
</dbReference>
<evidence type="ECO:0000256" key="15">
    <source>
        <dbReference type="SAM" id="MobiDB-lite"/>
    </source>
</evidence>
<feature type="compositionally biased region" description="Basic and acidic residues" evidence="15">
    <location>
        <begin position="1939"/>
        <end position="1948"/>
    </location>
</feature>
<accession>A0A8B6EKC2</accession>
<evidence type="ECO:0000256" key="14">
    <source>
        <dbReference type="PROSITE-ProRule" id="PRU00042"/>
    </source>
</evidence>
<feature type="domain" description="C2H2-type" evidence="16">
    <location>
        <begin position="926"/>
        <end position="953"/>
    </location>
</feature>
<feature type="compositionally biased region" description="Basic and acidic residues" evidence="15">
    <location>
        <begin position="281"/>
        <end position="294"/>
    </location>
</feature>
<dbReference type="FunFam" id="3.30.160.60:FF:000072">
    <property type="entry name" value="zinc finger protein 143 isoform X1"/>
    <property type="match status" value="1"/>
</dbReference>
<evidence type="ECO:0000256" key="9">
    <source>
        <dbReference type="ARBA" id="ARBA00022843"/>
    </source>
</evidence>
<dbReference type="FunFam" id="3.30.160.60:FF:000624">
    <property type="entry name" value="zinc finger protein 697"/>
    <property type="match status" value="1"/>
</dbReference>
<keyword evidence="8" id="KW-0862">Zinc</keyword>
<evidence type="ECO:0000313" key="18">
    <source>
        <dbReference type="Proteomes" id="UP000596742"/>
    </source>
</evidence>
<dbReference type="PROSITE" id="PS50157">
    <property type="entry name" value="ZINC_FINGER_C2H2_2"/>
    <property type="match status" value="37"/>
</dbReference>
<feature type="domain" description="C2H2-type" evidence="16">
    <location>
        <begin position="1838"/>
        <end position="1865"/>
    </location>
</feature>
<proteinExistence type="inferred from homology"/>
<feature type="domain" description="C2H2-type" evidence="16">
    <location>
        <begin position="1635"/>
        <end position="1662"/>
    </location>
</feature>
<feature type="domain" description="C2H2-type" evidence="16">
    <location>
        <begin position="1894"/>
        <end position="1921"/>
    </location>
</feature>
<dbReference type="GO" id="GO:0000122">
    <property type="term" value="P:negative regulation of transcription by RNA polymerase II"/>
    <property type="evidence" value="ECO:0007669"/>
    <property type="project" value="UniProtKB-ARBA"/>
</dbReference>
<feature type="region of interest" description="Disordered" evidence="15">
    <location>
        <begin position="281"/>
        <end position="352"/>
    </location>
</feature>
<dbReference type="FunFam" id="3.30.160.60:FF:000100">
    <property type="entry name" value="Zinc finger 45-like"/>
    <property type="match status" value="1"/>
</dbReference>
<feature type="domain" description="C2H2-type" evidence="16">
    <location>
        <begin position="1753"/>
        <end position="1781"/>
    </location>
</feature>
<dbReference type="FunFam" id="3.30.160.60:FF:001732">
    <property type="entry name" value="Zgc:162936"/>
    <property type="match status" value="1"/>
</dbReference>
<dbReference type="InterPro" id="IPR036236">
    <property type="entry name" value="Znf_C2H2_sf"/>
</dbReference>
<feature type="domain" description="C2H2-type" evidence="16">
    <location>
        <begin position="798"/>
        <end position="825"/>
    </location>
</feature>
<dbReference type="FunFam" id="3.30.160.60:FF:001465">
    <property type="entry name" value="Zinc finger protein 560"/>
    <property type="match status" value="1"/>
</dbReference>
<evidence type="ECO:0000256" key="4">
    <source>
        <dbReference type="ARBA" id="ARBA00022553"/>
    </source>
</evidence>
<feature type="domain" description="C2H2-type" evidence="16">
    <location>
        <begin position="1311"/>
        <end position="1333"/>
    </location>
</feature>
<sequence>MMELSLQEDVVENNDNRSFDEIKVEGEILTWDTLWFEVCSSGEQNEDNKETVNTCHETVSSETTSSDQVVHSTQIKNEDASDSALKNIYADHNIGIKSNEVFTVPTKSVISEISDATIEVKRRTCTVRDEATESQLTNKGCATSKDFSESDDTSASDLNICDNQHIDSKGNDVCALTTKSASSEKPEQSKDDDIAEVQRRTISVRDDAAWLPHSIKGCSTNQNTSRRTCKQTVNTENQIIPNKENKKNFKVSVLDKEAQSKTSQTNIKYIQNVNKHDINSLRKSERRNVEKMFDSTEWDTSTSRMKKTTQTIEKPTVTTESQHLKERNKEQQKDTSQNGPCNELPDSQSGIRDKDVHDLLGEIEINVPYQLTEDQFNKIKSTTSNSEHLEDAQIQKTFRLSNDQCNDLNFVTTNNNASDQTDVHVDLENFRSSVLNSGSNSQQVETSYDYNDRSCQSARSLYGRNDSANVTPQIKERYVVDLKYTQYGRTASATCAKTIDINQQIKKCNDVLKDTQFGRTDSAKAINVNPQIKECYVVLEDIRKGNELTENTANIESTALTKRIVVNACNDFNGDEESHESLNSLRANDKEAKYNKVSKVMKSFNSRTEVKNQKQKGNIGKGQQLNKLENQKLRFPWEKKFKHTCNVCNKKFKKSQTLRNHTKKFHEIPKTQRPKTTHWCFPCGKEFDLKSRLKSHQKMHSDVRPYSCNVCCKKFKKSQHLKEHMPIHTRVGTNLQKLENTHWCFPCGKEYKRMSRLKNHQKMHSDERPYSCCLCSKKYKRMSHLRRHRRIHTGETPYTCEFCDKKFKYQSSLYLHMPIHKNIAERKPFLCSFCGKYFSAMSNFQIHKLSHQTERRQTRKGCQESGKNVDAIRMNDQSIDNQIEFSDTNVLDENFKCSECNTMFEDKNTLKLHEETHVPVTCLKTLNCVFCAEEFILEKHLIKHLYIHIRENYYHNNSRTEVKIQKQKGNICKGQQLNKLENQKFRFSFEKEFKYTCNVCNKKFTKSQALRNHTKKFHEIPKTQRPKTTHWCFPCGKEFELKSSLKKHQRKHTDERPYSCNICCKSFKCPQSLDRHNIIHSSNTTLIQKQKTSHWCFPCGKEFKRMSRLKSHQKMHSDVRPYSCNVCCKKFKKSQHLQLHMPIHTRVRTKVQKPKNTHWCFPCGKEYKRMSRLKNHQKMHSDERPYSCCLCSKKFKRISHLRMHRRIHTGETPYTCELCDKKFKYQSSLYLHMPIHKNITEREPFLCSFCGKYFSATSNFQIHELSHLTERRQTRKGCQESGKNVDAIRMNDQSIDNKIEFSDTNVLDENFKCSECDAMFEDKNTLKLHGETHVRVTCLKTLNCVFCAEEFILEKHLIKHLYIHIRENYYHNNASKKDEQKRNIYKKRDSEHNNGGIKMFEVNSNKKYSLNSNEKYTCCQCDEQFCSPALLKTHELTHTMPGPSKSYSNKWKFNCSECNAGFNLMSKLKIHESSHAGVKIHHCDLCGQNFRNKSTLKLHNQIHTGENYFNCDQCDRIFKKASKLQAHRQKDHTGEKPLKCSVCFKRFCLKSSLNRHMKHSCSQANVSNGMQCNKDLKLETEKSKKQSPLSSNVWMNKETAPKKIERFVCEQCGTGFHYMTQYKQHSVMHSDVKPFSCDICDRSFSRARHLKIHKRIHTGEKPYKCKSCDQTFSSSTLLIFHRRTHTGEKPYLCHVCGLQFVTGSGLSDHLLRHQNIKEHKCQICCREYKSMRGWKKHTETHNKHFKGHEGDKIKCETCRKEFKSKNGLQSHRRYVHSGNKPFSCLICQKRFVKSQNLKSHVRMHTGEKPYECSVCQKKYGSQKSQRDHLHVHSGETPYICDTCGKGFSQSTSCKLHQKTHTSFKQYVCEQCGKEFTFKCNYEKHMITHTNERPFTCKVCNKGFTQSSSLNTHYRLHEKELNSKKHEEKELDESLSSGSEKGKLAHGKVKEINQRSTSSINSLSSSVVAAKASNFKTAPKQTTRSEGPYFPCSTCGKVFTQKYSLNWHQQTHYEKKQFKCDVCGKEFNFKGNLKTHIRVHTNEKPYKCHECGKGFSQSSSLHTHSRLHDKSETLQ</sequence>
<feature type="compositionally biased region" description="Polar residues" evidence="15">
    <location>
        <begin position="334"/>
        <end position="350"/>
    </location>
</feature>
<evidence type="ECO:0000256" key="10">
    <source>
        <dbReference type="ARBA" id="ARBA00023015"/>
    </source>
</evidence>
<dbReference type="GO" id="GO:0001228">
    <property type="term" value="F:DNA-binding transcription activator activity, RNA polymerase II-specific"/>
    <property type="evidence" value="ECO:0007669"/>
    <property type="project" value="TreeGrafter"/>
</dbReference>
<evidence type="ECO:0000256" key="5">
    <source>
        <dbReference type="ARBA" id="ARBA00022723"/>
    </source>
</evidence>
<dbReference type="Pfam" id="PF00096">
    <property type="entry name" value="zf-C2H2"/>
    <property type="match status" value="11"/>
</dbReference>
<evidence type="ECO:0000256" key="7">
    <source>
        <dbReference type="ARBA" id="ARBA00022771"/>
    </source>
</evidence>
<dbReference type="GO" id="GO:0000978">
    <property type="term" value="F:RNA polymerase II cis-regulatory region sequence-specific DNA binding"/>
    <property type="evidence" value="ECO:0007669"/>
    <property type="project" value="TreeGrafter"/>
</dbReference>
<gene>
    <name evidence="17" type="ORF">MGAL_10B048986</name>
</gene>
<feature type="domain" description="C2H2-type" evidence="16">
    <location>
        <begin position="829"/>
        <end position="856"/>
    </location>
</feature>
<keyword evidence="18" id="KW-1185">Reference proteome</keyword>
<feature type="domain" description="C2H2-type" evidence="16">
    <location>
        <begin position="1691"/>
        <end position="1718"/>
    </location>
</feature>
<feature type="domain" description="C2H2-type" evidence="16">
    <location>
        <begin position="706"/>
        <end position="729"/>
    </location>
</feature>
<dbReference type="PANTHER" id="PTHR24376:SF250">
    <property type="entry name" value="ZINC FINGER PROTEIN 770"/>
    <property type="match status" value="1"/>
</dbReference>
<keyword evidence="11" id="KW-0238">DNA-binding</keyword>
<comment type="caution">
    <text evidence="17">The sequence shown here is derived from an EMBL/GenBank/DDBJ whole genome shotgun (WGS) entry which is preliminary data.</text>
</comment>
<dbReference type="InterPro" id="IPR013087">
    <property type="entry name" value="Znf_C2H2_type"/>
</dbReference>
<evidence type="ECO:0000256" key="13">
    <source>
        <dbReference type="ARBA" id="ARBA00023242"/>
    </source>
</evidence>
<feature type="domain" description="C2H2-type" evidence="16">
    <location>
        <begin position="1245"/>
        <end position="1272"/>
    </location>
</feature>
<evidence type="ECO:0000256" key="3">
    <source>
        <dbReference type="ARBA" id="ARBA00022499"/>
    </source>
</evidence>
<dbReference type="GO" id="GO:0005634">
    <property type="term" value="C:nucleus"/>
    <property type="evidence" value="ECO:0007669"/>
    <property type="project" value="UniProtKB-SubCell"/>
</dbReference>
<evidence type="ECO:0000259" key="16">
    <source>
        <dbReference type="PROSITE" id="PS50157"/>
    </source>
</evidence>
<dbReference type="PANTHER" id="PTHR24376">
    <property type="entry name" value="ZINC FINGER PROTEIN"/>
    <property type="match status" value="1"/>
</dbReference>
<feature type="domain" description="C2H2-type" evidence="16">
    <location>
        <begin position="1810"/>
        <end position="1837"/>
    </location>
</feature>
<evidence type="ECO:0000256" key="12">
    <source>
        <dbReference type="ARBA" id="ARBA00023163"/>
    </source>
</evidence>
<comment type="similarity">
    <text evidence="2">Belongs to the krueppel C2H2-type zinc-finger protein family.</text>
</comment>
<evidence type="ECO:0000256" key="11">
    <source>
        <dbReference type="ARBA" id="ARBA00023125"/>
    </source>
</evidence>
<feature type="domain" description="C2H2-type" evidence="16">
    <location>
        <begin position="1866"/>
        <end position="1893"/>
    </location>
</feature>
<organism evidence="17 18">
    <name type="scientific">Mytilus galloprovincialis</name>
    <name type="common">Mediterranean mussel</name>
    <dbReference type="NCBI Taxonomy" id="29158"/>
    <lineage>
        <taxon>Eukaryota</taxon>
        <taxon>Metazoa</taxon>
        <taxon>Spiralia</taxon>
        <taxon>Lophotrochozoa</taxon>
        <taxon>Mollusca</taxon>
        <taxon>Bivalvia</taxon>
        <taxon>Autobranchia</taxon>
        <taxon>Pteriomorphia</taxon>
        <taxon>Mytilida</taxon>
        <taxon>Mytiloidea</taxon>
        <taxon>Mytilidae</taxon>
        <taxon>Mytilinae</taxon>
        <taxon>Mytilus</taxon>
    </lineage>
</organism>
<dbReference type="Pfam" id="PF13912">
    <property type="entry name" value="zf-C2H2_6"/>
    <property type="match status" value="2"/>
</dbReference>
<keyword evidence="5" id="KW-0479">Metal-binding</keyword>
<dbReference type="EMBL" id="UYJE01005316">
    <property type="protein sequence ID" value="VDI36273.1"/>
    <property type="molecule type" value="Genomic_DNA"/>
</dbReference>
<feature type="domain" description="C2H2-type" evidence="16">
    <location>
        <begin position="995"/>
        <end position="1023"/>
    </location>
</feature>
<feature type="domain" description="C2H2-type" evidence="16">
    <location>
        <begin position="742"/>
        <end position="769"/>
    </location>
</feature>
<dbReference type="GO" id="GO:0008270">
    <property type="term" value="F:zinc ion binding"/>
    <property type="evidence" value="ECO:0007669"/>
    <property type="project" value="UniProtKB-KW"/>
</dbReference>
<feature type="domain" description="C2H2-type" evidence="16">
    <location>
        <begin position="1509"/>
        <end position="1537"/>
    </location>
</feature>
<dbReference type="FunFam" id="3.30.160.60:FF:001049">
    <property type="entry name" value="zinc finger protein 319"/>
    <property type="match status" value="1"/>
</dbReference>
<feature type="region of interest" description="Disordered" evidence="15">
    <location>
        <begin position="1919"/>
        <end position="1948"/>
    </location>
</feature>
<feature type="domain" description="C2H2-type" evidence="16">
    <location>
        <begin position="1607"/>
        <end position="1634"/>
    </location>
</feature>
<feature type="domain" description="C2H2-type" evidence="16">
    <location>
        <begin position="2017"/>
        <end position="2044"/>
    </location>
</feature>
<feature type="domain" description="C2H2-type" evidence="16">
    <location>
        <begin position="1158"/>
        <end position="1185"/>
    </location>
</feature>
<feature type="compositionally biased region" description="Basic and acidic residues" evidence="15">
    <location>
        <begin position="1919"/>
        <end position="1928"/>
    </location>
</feature>
<feature type="domain" description="C2H2-type" evidence="16">
    <location>
        <begin position="1058"/>
        <end position="1085"/>
    </location>
</feature>
<keyword evidence="13" id="KW-0539">Nucleus</keyword>
<dbReference type="GO" id="GO:0005694">
    <property type="term" value="C:chromosome"/>
    <property type="evidence" value="ECO:0007669"/>
    <property type="project" value="UniProtKB-ARBA"/>
</dbReference>
<dbReference type="FunFam" id="3.30.160.60:FF:000446">
    <property type="entry name" value="Zinc finger protein"/>
    <property type="match status" value="4"/>
</dbReference>
<keyword evidence="9" id="KW-0832">Ubl conjugation</keyword>
<feature type="domain" description="C2H2-type" evidence="16">
    <location>
        <begin position="1030"/>
        <end position="1057"/>
    </location>
</feature>
<feature type="region of interest" description="Disordered" evidence="15">
    <location>
        <begin position="136"/>
        <end position="155"/>
    </location>
</feature>
<keyword evidence="12" id="KW-0804">Transcription</keyword>
<feature type="domain" description="C2H2-type" evidence="16">
    <location>
        <begin position="1663"/>
        <end position="1690"/>
    </location>
</feature>
<feature type="domain" description="C2H2-type" evidence="16">
    <location>
        <begin position="1989"/>
        <end position="2016"/>
    </location>
</feature>
<feature type="region of interest" description="Disordered" evidence="15">
    <location>
        <begin position="2054"/>
        <end position="2074"/>
    </location>
</feature>
<feature type="compositionally biased region" description="Polar residues" evidence="15">
    <location>
        <begin position="298"/>
        <end position="321"/>
    </location>
</feature>
<dbReference type="OrthoDB" id="6129840at2759"/>
<keyword evidence="7 14" id="KW-0863">Zinc-finger</keyword>
<feature type="domain" description="C2H2-type" evidence="16">
    <location>
        <begin position="1214"/>
        <end position="1241"/>
    </location>
</feature>
<feature type="domain" description="C2H2-type" evidence="16">
    <location>
        <begin position="678"/>
        <end position="705"/>
    </location>
</feature>
<keyword evidence="4" id="KW-0597">Phosphoprotein</keyword>
<feature type="domain" description="C2H2-type" evidence="16">
    <location>
        <begin position="1186"/>
        <end position="1213"/>
    </location>
</feature>
<feature type="domain" description="C2H2-type" evidence="16">
    <location>
        <begin position="1782"/>
        <end position="1809"/>
    </location>
</feature>
<evidence type="ECO:0000256" key="8">
    <source>
        <dbReference type="ARBA" id="ARBA00022833"/>
    </source>
</evidence>
<evidence type="ECO:0000256" key="2">
    <source>
        <dbReference type="ARBA" id="ARBA00006991"/>
    </source>
</evidence>
<protein>
    <recommendedName>
        <fullName evidence="16">C2H2-type domain-containing protein</fullName>
    </recommendedName>
</protein>
<keyword evidence="3" id="KW-1017">Isopeptide bond</keyword>
<dbReference type="SUPFAM" id="SSF57667">
    <property type="entry name" value="beta-beta-alpha zinc fingers"/>
    <property type="match status" value="21"/>
</dbReference>
<dbReference type="FunFam" id="3.30.160.60:FF:000512">
    <property type="entry name" value="zinc finger protein 197 isoform X1"/>
    <property type="match status" value="1"/>
</dbReference>
<feature type="domain" description="C2H2-type" evidence="16">
    <location>
        <begin position="643"/>
        <end position="671"/>
    </location>
</feature>
<feature type="domain" description="C2H2-type" evidence="16">
    <location>
        <begin position="770"/>
        <end position="797"/>
    </location>
</feature>
<feature type="domain" description="C2H2-type" evidence="16">
    <location>
        <begin position="1094"/>
        <end position="1121"/>
    </location>
</feature>
<dbReference type="SMART" id="SM00355">
    <property type="entry name" value="ZnF_C2H2"/>
    <property type="match status" value="39"/>
</dbReference>
<keyword evidence="10" id="KW-0805">Transcription regulation</keyword>
<feature type="compositionally biased region" description="Basic and acidic residues" evidence="15">
    <location>
        <begin position="322"/>
        <end position="333"/>
    </location>
</feature>
<dbReference type="FunFam" id="3.30.160.60:FF:000690">
    <property type="entry name" value="Zinc finger protein 354C"/>
    <property type="match status" value="1"/>
</dbReference>
<reference evidence="17" key="1">
    <citation type="submission" date="2018-11" db="EMBL/GenBank/DDBJ databases">
        <authorList>
            <person name="Alioto T."/>
            <person name="Alioto T."/>
        </authorList>
    </citation>
    <scope>NUCLEOTIDE SEQUENCE</scope>
</reference>
<feature type="domain" description="C2H2-type" evidence="16">
    <location>
        <begin position="2045"/>
        <end position="2072"/>
    </location>
</feature>
<dbReference type="PROSITE" id="PS00028">
    <property type="entry name" value="ZINC_FINGER_C2H2_1"/>
    <property type="match status" value="37"/>
</dbReference>